<keyword evidence="2" id="KW-1185">Reference proteome</keyword>
<comment type="caution">
    <text evidence="1">The sequence shown here is derived from an EMBL/GenBank/DDBJ whole genome shotgun (WGS) entry which is preliminary data.</text>
</comment>
<organism evidence="1 2">
    <name type="scientific">Colletotrichum melonis</name>
    <dbReference type="NCBI Taxonomy" id="1209925"/>
    <lineage>
        <taxon>Eukaryota</taxon>
        <taxon>Fungi</taxon>
        <taxon>Dikarya</taxon>
        <taxon>Ascomycota</taxon>
        <taxon>Pezizomycotina</taxon>
        <taxon>Sordariomycetes</taxon>
        <taxon>Hypocreomycetidae</taxon>
        <taxon>Glomerellales</taxon>
        <taxon>Glomerellaceae</taxon>
        <taxon>Colletotrichum</taxon>
        <taxon>Colletotrichum acutatum species complex</taxon>
    </lineage>
</organism>
<evidence type="ECO:0000313" key="1">
    <source>
        <dbReference type="EMBL" id="KAK1453319.1"/>
    </source>
</evidence>
<dbReference type="EMBL" id="MLGG01000035">
    <property type="protein sequence ID" value="KAK1453319.1"/>
    <property type="molecule type" value="Genomic_DNA"/>
</dbReference>
<dbReference type="AlphaFoldDB" id="A0AAI9U7R8"/>
<accession>A0AAI9U7R8</accession>
<feature type="non-terminal residue" evidence="1">
    <location>
        <position position="1"/>
    </location>
</feature>
<dbReference type="Proteomes" id="UP001239795">
    <property type="component" value="Unassembled WGS sequence"/>
</dbReference>
<name>A0AAI9U7R8_9PEZI</name>
<evidence type="ECO:0000313" key="2">
    <source>
        <dbReference type="Proteomes" id="UP001239795"/>
    </source>
</evidence>
<proteinExistence type="predicted"/>
<gene>
    <name evidence="1" type="ORF">CMEL01_04978</name>
</gene>
<sequence>GRIGPQNSTRLRIRLNHHRRRRLHSRFHAFDVPSPGPQSHAGEKNVQARVGGCGPPVRVHHVRQGAPCPGPANRKQTLRLNNGRYGYSGELAQYSSNQNRRWCCASEADSVDSTPPIPAKVPRSGRAPSLRLPSLLASEQYQSLLDRLTFILQVLRTQTGRLGWPSGAFPTDLEKRRRTLILVTDVGEIQCGTNTPVRMRFVYIHYSTAPPVPTALTGLRENGIAKRSLIGLPRATTNEPHTRFDQT</sequence>
<reference evidence="1 2" key="1">
    <citation type="submission" date="2016-10" db="EMBL/GenBank/DDBJ databases">
        <title>The genome sequence of Colletotrichum fioriniae PJ7.</title>
        <authorList>
            <person name="Baroncelli R."/>
        </authorList>
    </citation>
    <scope>NUCLEOTIDE SEQUENCE [LARGE SCALE GENOMIC DNA]</scope>
    <source>
        <strain evidence="1">Col 31</strain>
    </source>
</reference>
<protein>
    <submittedName>
        <fullName evidence="1">Uncharacterized protein</fullName>
    </submittedName>
</protein>